<dbReference type="EMBL" id="CAADRA010007092">
    <property type="protein sequence ID" value="VFT99182.1"/>
    <property type="molecule type" value="Genomic_DNA"/>
</dbReference>
<evidence type="ECO:0000313" key="5">
    <source>
        <dbReference type="Proteomes" id="UP000332933"/>
    </source>
</evidence>
<keyword evidence="5" id="KW-1185">Reference proteome</keyword>
<gene>
    <name evidence="4" type="primary">Aste57867_22522</name>
    <name evidence="3" type="ORF">As57867_022452</name>
    <name evidence="4" type="ORF">ASTE57867_22522</name>
</gene>
<organism evidence="4 5">
    <name type="scientific">Aphanomyces stellatus</name>
    <dbReference type="NCBI Taxonomy" id="120398"/>
    <lineage>
        <taxon>Eukaryota</taxon>
        <taxon>Sar</taxon>
        <taxon>Stramenopiles</taxon>
        <taxon>Oomycota</taxon>
        <taxon>Saprolegniomycetes</taxon>
        <taxon>Saprolegniales</taxon>
        <taxon>Verrucalvaceae</taxon>
        <taxon>Aphanomyces</taxon>
    </lineage>
</organism>
<sequence>MPFDGDTSAAPSVSMEDLLGFSSFGKRKRTPPATASSKGSRVTYAPEPIQFICPTTRLDLDALRNLLHADRGVSNDADVPTQHSMCPTPLERSHFSMQKLLDMKSQLHQANLPADVYRTSRAVANPYECIGKWKFVNRSAMKMAEMDARMSLLPQVDAVSFVDLCGAPGGFSEYLVFKAASRRQDIAGQGISIRVPGNPHLDWHLSDDMKRVMSISYGADDTGNLYIQDNMDDFTQRVLAAHPHGVDVVAADGGFQDARNQSDQEERMHRLVLCEILTMCRVLTPGGHFVCKTFELSTAFSARLLFLLHHLFEELAIVKPITSRPASSERYIVGRQWRYFQPACIIDYLGAINASFERQVFVENYATLDAAWKQDEAFATFVEESATEFASRQTQAIERILAVADNDDGRQVSSRRMPDNTRVDRNDVLHAWGLVAPPNDVKRQ</sequence>
<keyword evidence="1" id="KW-0507">mRNA processing</keyword>
<dbReference type="GO" id="GO:0016556">
    <property type="term" value="P:mRNA modification"/>
    <property type="evidence" value="ECO:0007669"/>
    <property type="project" value="UniProtKB-UniRule"/>
</dbReference>
<evidence type="ECO:0000256" key="1">
    <source>
        <dbReference type="RuleBase" id="RU368012"/>
    </source>
</evidence>
<accession>A0A485LKG8</accession>
<dbReference type="EMBL" id="VJMH01007066">
    <property type="protein sequence ID" value="KAF0685623.1"/>
    <property type="molecule type" value="Genomic_DNA"/>
</dbReference>
<dbReference type="Gene3D" id="3.40.50.12760">
    <property type="match status" value="1"/>
</dbReference>
<dbReference type="AlphaFoldDB" id="A0A485LKG8"/>
<dbReference type="GO" id="GO:0006370">
    <property type="term" value="P:7-methylguanosine mRNA capping"/>
    <property type="evidence" value="ECO:0007669"/>
    <property type="project" value="UniProtKB-UniRule"/>
</dbReference>
<keyword evidence="1" id="KW-0808">Transferase</keyword>
<dbReference type="GO" id="GO:0004483">
    <property type="term" value="F:methyltransferase cap1 activity"/>
    <property type="evidence" value="ECO:0007669"/>
    <property type="project" value="UniProtKB-UniRule"/>
</dbReference>
<dbReference type="Pfam" id="PF01728">
    <property type="entry name" value="FtsJ"/>
    <property type="match status" value="1"/>
</dbReference>
<dbReference type="PANTHER" id="PTHR16121:SF0">
    <property type="entry name" value="CAP-SPECIFIC MRNA (NUCLEOSIDE-2'-O-)-METHYLTRANSFERASE 1"/>
    <property type="match status" value="1"/>
</dbReference>
<evidence type="ECO:0000313" key="3">
    <source>
        <dbReference type="EMBL" id="KAF0685623.1"/>
    </source>
</evidence>
<dbReference type="GO" id="GO:0005634">
    <property type="term" value="C:nucleus"/>
    <property type="evidence" value="ECO:0007669"/>
    <property type="project" value="UniProtKB-SubCell"/>
</dbReference>
<dbReference type="GO" id="GO:0032259">
    <property type="term" value="P:methylation"/>
    <property type="evidence" value="ECO:0007669"/>
    <property type="project" value="UniProtKB-KW"/>
</dbReference>
<name>A0A485LKG8_9STRA</name>
<dbReference type="OrthoDB" id="10251234at2759"/>
<dbReference type="PANTHER" id="PTHR16121">
    <property type="entry name" value="CAP-SPECIFIC MRNA (NUCLEOSIDE-2'-O-)-METHYLTRANSFERASE 1-RELATED"/>
    <property type="match status" value="1"/>
</dbReference>
<dbReference type="InterPro" id="IPR050851">
    <property type="entry name" value="mRNA_Cap_2O-Ribose_MeTrfase"/>
</dbReference>
<comment type="catalytic activity">
    <reaction evidence="1">
        <text>a 5'-end (N(7)-methyl 5'-triphosphoguanosine)-ribonucleoside in mRNA + S-adenosyl-L-methionine = a 5'-end (N(7)-methyl 5'-triphosphoguanosine)-(2'-O-methyl-ribonucleoside) in mRNA + S-adenosyl-L-homocysteine + H(+)</text>
        <dbReference type="Rhea" id="RHEA:67020"/>
        <dbReference type="Rhea" id="RHEA-COMP:17167"/>
        <dbReference type="Rhea" id="RHEA-COMP:17168"/>
        <dbReference type="ChEBI" id="CHEBI:15378"/>
        <dbReference type="ChEBI" id="CHEBI:57856"/>
        <dbReference type="ChEBI" id="CHEBI:59789"/>
        <dbReference type="ChEBI" id="CHEBI:156461"/>
        <dbReference type="ChEBI" id="CHEBI:167609"/>
        <dbReference type="EC" id="2.1.1.57"/>
    </reaction>
</comment>
<dbReference type="SUPFAM" id="SSF53335">
    <property type="entry name" value="S-adenosyl-L-methionine-dependent methyltransferases"/>
    <property type="match status" value="1"/>
</dbReference>
<keyword evidence="1" id="KW-0949">S-adenosyl-L-methionine</keyword>
<dbReference type="InterPro" id="IPR029063">
    <property type="entry name" value="SAM-dependent_MTases_sf"/>
</dbReference>
<feature type="domain" description="Ribosomal RNA methyltransferase FtsJ" evidence="2">
    <location>
        <begin position="135"/>
        <end position="336"/>
    </location>
</feature>
<dbReference type="EC" id="2.1.1.57" evidence="1"/>
<dbReference type="Proteomes" id="UP000332933">
    <property type="component" value="Unassembled WGS sequence"/>
</dbReference>
<comment type="function">
    <text evidence="1">S-adenosyl-L-methionine-dependent methyltransferase that mediates RNA cap1 2'-O-ribose methylation to the 5'-cap structure of RNAs. Methylates the ribose of the first nucleotide of a m(7)GpppG-capped mRNA to produce m(7)GpppNmp (cap1).</text>
</comment>
<reference evidence="3" key="2">
    <citation type="submission" date="2019-06" db="EMBL/GenBank/DDBJ databases">
        <title>Genomics analysis of Aphanomyces spp. identifies a new class of oomycete effector associated with host adaptation.</title>
        <authorList>
            <person name="Gaulin E."/>
        </authorList>
    </citation>
    <scope>NUCLEOTIDE SEQUENCE</scope>
    <source>
        <strain evidence="3">CBS 578.67</strain>
    </source>
</reference>
<comment type="subcellular location">
    <subcellularLocation>
        <location evidence="1">Nucleus</location>
    </subcellularLocation>
</comment>
<keyword evidence="1" id="KW-0506">mRNA capping</keyword>
<keyword evidence="1" id="KW-0539">Nucleus</keyword>
<dbReference type="InterPro" id="IPR002877">
    <property type="entry name" value="RNA_MeTrfase_FtsJ_dom"/>
</dbReference>
<evidence type="ECO:0000313" key="4">
    <source>
        <dbReference type="EMBL" id="VFT99182.1"/>
    </source>
</evidence>
<dbReference type="GO" id="GO:0003676">
    <property type="term" value="F:nucleic acid binding"/>
    <property type="evidence" value="ECO:0007669"/>
    <property type="project" value="UniProtKB-UniRule"/>
</dbReference>
<dbReference type="GO" id="GO:0005737">
    <property type="term" value="C:cytoplasm"/>
    <property type="evidence" value="ECO:0007669"/>
    <property type="project" value="TreeGrafter"/>
</dbReference>
<protein>
    <recommendedName>
        <fullName evidence="1">Cap-specific mRNA (nucleoside-2'-O-)-methyltransferase 1</fullName>
        <ecNumber evidence="1">2.1.1.57</ecNumber>
    </recommendedName>
    <alternativeName>
        <fullName evidence="1">Cap1 2'O-ribose methyltransferase 1</fullName>
    </alternativeName>
</protein>
<keyword evidence="1" id="KW-0489">Methyltransferase</keyword>
<proteinExistence type="predicted"/>
<reference evidence="4 5" key="1">
    <citation type="submission" date="2019-03" db="EMBL/GenBank/DDBJ databases">
        <authorList>
            <person name="Gaulin E."/>
            <person name="Dumas B."/>
        </authorList>
    </citation>
    <scope>NUCLEOTIDE SEQUENCE [LARGE SCALE GENOMIC DNA]</scope>
    <source>
        <strain evidence="4">CBS 568.67</strain>
    </source>
</reference>
<evidence type="ECO:0000259" key="2">
    <source>
        <dbReference type="Pfam" id="PF01728"/>
    </source>
</evidence>